<dbReference type="CDD" id="cd16098">
    <property type="entry name" value="FliS"/>
    <property type="match status" value="1"/>
</dbReference>
<dbReference type="EMBL" id="FONN01000032">
    <property type="protein sequence ID" value="SFF38561.1"/>
    <property type="molecule type" value="Genomic_DNA"/>
</dbReference>
<evidence type="ECO:0000256" key="4">
    <source>
        <dbReference type="ARBA" id="ARBA00022795"/>
    </source>
</evidence>
<dbReference type="Gene3D" id="1.20.120.340">
    <property type="entry name" value="Flagellar protein FliS"/>
    <property type="match status" value="1"/>
</dbReference>
<keyword evidence="4 6" id="KW-1005">Bacterial flagellum biogenesis</keyword>
<dbReference type="AlphaFoldDB" id="A0A1I2IYW8"/>
<dbReference type="Proteomes" id="UP000183410">
    <property type="component" value="Unassembled WGS sequence"/>
</dbReference>
<reference evidence="9" key="2">
    <citation type="submission" date="2016-10" db="EMBL/GenBank/DDBJ databases">
        <authorList>
            <person name="Varghese N."/>
            <person name="Submissions S."/>
        </authorList>
    </citation>
    <scope>NUCLEOTIDE SEQUENCE [LARGE SCALE GENOMIC DNA]</scope>
    <source>
        <strain evidence="9">CGMCC 1.10223</strain>
    </source>
</reference>
<proteinExistence type="inferred from homology"/>
<keyword evidence="3 6" id="KW-0963">Cytoplasm</keyword>
<dbReference type="PIRSF" id="PIRSF039090">
    <property type="entry name" value="Flis"/>
    <property type="match status" value="1"/>
</dbReference>
<keyword evidence="5" id="KW-0143">Chaperone</keyword>
<dbReference type="InterPro" id="IPR036584">
    <property type="entry name" value="FliS_sf"/>
</dbReference>
<evidence type="ECO:0000313" key="8">
    <source>
        <dbReference type="EMBL" id="SFF46197.1"/>
    </source>
</evidence>
<dbReference type="RefSeq" id="WP_046231376.1">
    <property type="nucleotide sequence ID" value="NZ_FONN01000032.1"/>
</dbReference>
<dbReference type="PANTHER" id="PTHR34773">
    <property type="entry name" value="FLAGELLAR SECRETION CHAPERONE FLIS"/>
    <property type="match status" value="1"/>
</dbReference>
<dbReference type="PANTHER" id="PTHR34773:SF1">
    <property type="entry name" value="FLAGELLAR SECRETION CHAPERONE FLIS"/>
    <property type="match status" value="1"/>
</dbReference>
<dbReference type="GO" id="GO:0005829">
    <property type="term" value="C:cytosol"/>
    <property type="evidence" value="ECO:0007669"/>
    <property type="project" value="UniProtKB-SubCell"/>
</dbReference>
<comment type="similarity">
    <text evidence="2 6">Belongs to the FliS family.</text>
</comment>
<dbReference type="NCBIfam" id="TIGR00208">
    <property type="entry name" value="fliS"/>
    <property type="match status" value="1"/>
</dbReference>
<dbReference type="GO" id="GO:0071973">
    <property type="term" value="P:bacterial-type flagellum-dependent cell motility"/>
    <property type="evidence" value="ECO:0007669"/>
    <property type="project" value="TreeGrafter"/>
</dbReference>
<keyword evidence="8" id="KW-0282">Flagellum</keyword>
<dbReference type="OrthoDB" id="1524959at2"/>
<accession>A0A1I2IYW8</accession>
<gene>
    <name evidence="7" type="ORF">SAMN04487969_1324</name>
    <name evidence="8" type="ORF">SAMN04487969_14329</name>
</gene>
<organism evidence="8 9">
    <name type="scientific">Paenibacillus algorifonticola</name>
    <dbReference type="NCBI Taxonomy" id="684063"/>
    <lineage>
        <taxon>Bacteria</taxon>
        <taxon>Bacillati</taxon>
        <taxon>Bacillota</taxon>
        <taxon>Bacilli</taxon>
        <taxon>Bacillales</taxon>
        <taxon>Paenibacillaceae</taxon>
        <taxon>Paenibacillus</taxon>
    </lineage>
</organism>
<evidence type="ECO:0000256" key="2">
    <source>
        <dbReference type="ARBA" id="ARBA00008787"/>
    </source>
</evidence>
<name>A0A1I2IYW8_9BACL</name>
<dbReference type="InterPro" id="IPR003713">
    <property type="entry name" value="FliS"/>
</dbReference>
<evidence type="ECO:0000256" key="3">
    <source>
        <dbReference type="ARBA" id="ARBA00022490"/>
    </source>
</evidence>
<sequence length="132" mass="14830">MLNSPYQVYQQSSVQTATPGQLVIMLYEGAIRFTKGGIEGIKKQNYEMANTNLKKAQAVINELLASLNYDFEVSKNLSQIYEYLLHLLIEANLKKNDAFAQEALGYLQEFRDTWKQAMKASAGQTQTAVGPM</sequence>
<evidence type="ECO:0000313" key="9">
    <source>
        <dbReference type="Proteomes" id="UP000183410"/>
    </source>
</evidence>
<dbReference type="Pfam" id="PF02561">
    <property type="entry name" value="FliS"/>
    <property type="match status" value="1"/>
</dbReference>
<dbReference type="EMBL" id="FONN01000043">
    <property type="protein sequence ID" value="SFF46197.1"/>
    <property type="molecule type" value="Genomic_DNA"/>
</dbReference>
<keyword evidence="9" id="KW-1185">Reference proteome</keyword>
<evidence type="ECO:0000313" key="7">
    <source>
        <dbReference type="EMBL" id="SFF38561.1"/>
    </source>
</evidence>
<protein>
    <recommendedName>
        <fullName evidence="6">Flagellar secretion chaperone FliS</fullName>
    </recommendedName>
</protein>
<evidence type="ECO:0000256" key="1">
    <source>
        <dbReference type="ARBA" id="ARBA00004514"/>
    </source>
</evidence>
<dbReference type="SUPFAM" id="SSF101116">
    <property type="entry name" value="Flagellar export chaperone FliS"/>
    <property type="match status" value="1"/>
</dbReference>
<evidence type="ECO:0000256" key="6">
    <source>
        <dbReference type="PIRNR" id="PIRNR039090"/>
    </source>
</evidence>
<reference evidence="8" key="1">
    <citation type="submission" date="2016-10" db="EMBL/GenBank/DDBJ databases">
        <authorList>
            <person name="de Groot N.N."/>
        </authorList>
    </citation>
    <scope>NUCLEOTIDE SEQUENCE [LARGE SCALE GENOMIC DNA]</scope>
    <source>
        <strain evidence="8">CGMCC 1.10223</strain>
    </source>
</reference>
<dbReference type="GO" id="GO:0044780">
    <property type="term" value="P:bacterial-type flagellum assembly"/>
    <property type="evidence" value="ECO:0007669"/>
    <property type="project" value="InterPro"/>
</dbReference>
<keyword evidence="8" id="KW-0969">Cilium</keyword>
<keyword evidence="8" id="KW-0966">Cell projection</keyword>
<evidence type="ECO:0000256" key="5">
    <source>
        <dbReference type="ARBA" id="ARBA00023186"/>
    </source>
</evidence>
<comment type="subcellular location">
    <subcellularLocation>
        <location evidence="1 6">Cytoplasm</location>
        <location evidence="1 6">Cytosol</location>
    </subcellularLocation>
</comment>